<evidence type="ECO:0000256" key="2">
    <source>
        <dbReference type="PROSITE-ProRule" id="PRU00469"/>
    </source>
</evidence>
<keyword evidence="2" id="KW-0479">Metal-binding</keyword>
<evidence type="ECO:0000313" key="5">
    <source>
        <dbReference type="EMBL" id="GBP98103.1"/>
    </source>
</evidence>
<gene>
    <name evidence="5" type="primary">Brf1</name>
    <name evidence="5" type="ORF">EVAR_68647_1</name>
</gene>
<evidence type="ECO:0000256" key="1">
    <source>
        <dbReference type="ARBA" id="ARBA00022737"/>
    </source>
</evidence>
<dbReference type="STRING" id="151549.A0A4C2AFM9"/>
<dbReference type="SUPFAM" id="SSF57783">
    <property type="entry name" value="Zinc beta-ribbon"/>
    <property type="match status" value="1"/>
</dbReference>
<organism evidence="5 6">
    <name type="scientific">Eumeta variegata</name>
    <name type="common">Bagworm moth</name>
    <name type="synonym">Eumeta japonica</name>
    <dbReference type="NCBI Taxonomy" id="151549"/>
    <lineage>
        <taxon>Eukaryota</taxon>
        <taxon>Metazoa</taxon>
        <taxon>Ecdysozoa</taxon>
        <taxon>Arthropoda</taxon>
        <taxon>Hexapoda</taxon>
        <taxon>Insecta</taxon>
        <taxon>Pterygota</taxon>
        <taxon>Neoptera</taxon>
        <taxon>Endopterygota</taxon>
        <taxon>Lepidoptera</taxon>
        <taxon>Glossata</taxon>
        <taxon>Ditrysia</taxon>
        <taxon>Tineoidea</taxon>
        <taxon>Psychidae</taxon>
        <taxon>Oiketicinae</taxon>
        <taxon>Eumeta</taxon>
    </lineage>
</organism>
<keyword evidence="6" id="KW-1185">Reference proteome</keyword>
<reference evidence="5 6" key="1">
    <citation type="journal article" date="2019" name="Commun. Biol.">
        <title>The bagworm genome reveals a unique fibroin gene that provides high tensile strength.</title>
        <authorList>
            <person name="Kono N."/>
            <person name="Nakamura H."/>
            <person name="Ohtoshi R."/>
            <person name="Tomita M."/>
            <person name="Numata K."/>
            <person name="Arakawa K."/>
        </authorList>
    </citation>
    <scope>NUCLEOTIDE SEQUENCE [LARGE SCALE GENOMIC DNA]</scope>
</reference>
<feature type="domain" description="TFIIB-type" evidence="4">
    <location>
        <begin position="281"/>
        <end position="312"/>
    </location>
</feature>
<dbReference type="Gene3D" id="2.20.25.10">
    <property type="match status" value="1"/>
</dbReference>
<evidence type="ECO:0000313" key="6">
    <source>
        <dbReference type="Proteomes" id="UP000299102"/>
    </source>
</evidence>
<dbReference type="InterPro" id="IPR013137">
    <property type="entry name" value="Znf_TFIIB"/>
</dbReference>
<dbReference type="Pfam" id="PF08271">
    <property type="entry name" value="Zn_Ribbon_TF"/>
    <property type="match status" value="1"/>
</dbReference>
<keyword evidence="2" id="KW-0862">Zinc</keyword>
<dbReference type="Proteomes" id="UP000299102">
    <property type="component" value="Unassembled WGS sequence"/>
</dbReference>
<proteinExistence type="predicted"/>
<dbReference type="AlphaFoldDB" id="A0A4C2AFM9"/>
<protein>
    <submittedName>
        <fullName evidence="5">Transcription factor IIIB 90 kDa subunit</fullName>
    </submittedName>
</protein>
<name>A0A4C2AFM9_EUMVA</name>
<dbReference type="OrthoDB" id="511529at2759"/>
<dbReference type="FunFam" id="2.20.25.10:FF:000012">
    <property type="entry name" value="Putative transcription factor IIIB 90 kDa subunit"/>
    <property type="match status" value="1"/>
</dbReference>
<keyword evidence="2" id="KW-0863">Zinc-finger</keyword>
<dbReference type="EMBL" id="BGZK01003065">
    <property type="protein sequence ID" value="GBP98103.1"/>
    <property type="molecule type" value="Genomic_DNA"/>
</dbReference>
<dbReference type="GO" id="GO:0008270">
    <property type="term" value="F:zinc ion binding"/>
    <property type="evidence" value="ECO:0007669"/>
    <property type="project" value="UniProtKB-KW"/>
</dbReference>
<sequence length="353" mass="39184">MPHSKKEEKNTKETKEEKKEVSSKIQNTEMQPQMKGDIKSNGEDNEKVNSVDNKISGEKGKSKTPTKPSKKTPQKSTPIKTLKTTPAYKREETTTVDDVNDIEMEPLAVENSPVKSSHQQESANIKIVPSATSTPGKLLCPSLALKWPAIFHSPSFDVDANVIALPPHHSQSAIGELQTDVEISPPKKIRLDIPGFQCSCFPISLLQQEEITTPDKEGADTKPTIDNNDITFGEEVKETKLKQMLLERNSKNIPLIWRSPAKRQILKSQRQSEIKWLKTKMRVKCRNCGSTDIEEDNARGDRVCTNCGSVLEDSLIVSEIQFEEVSHGASTIGQFVSAESSGGANNLDMENFK</sequence>
<feature type="region of interest" description="Disordered" evidence="3">
    <location>
        <begin position="1"/>
        <end position="85"/>
    </location>
</feature>
<feature type="compositionally biased region" description="Basic residues" evidence="3">
    <location>
        <begin position="62"/>
        <end position="73"/>
    </location>
</feature>
<keyword evidence="1" id="KW-0677">Repeat</keyword>
<feature type="compositionally biased region" description="Basic and acidic residues" evidence="3">
    <location>
        <begin position="1"/>
        <end position="22"/>
    </location>
</feature>
<evidence type="ECO:0000256" key="3">
    <source>
        <dbReference type="SAM" id="MobiDB-lite"/>
    </source>
</evidence>
<accession>A0A4C2AFM9</accession>
<feature type="compositionally biased region" description="Basic and acidic residues" evidence="3">
    <location>
        <begin position="36"/>
        <end position="61"/>
    </location>
</feature>
<comment type="caution">
    <text evidence="5">The sequence shown here is derived from an EMBL/GenBank/DDBJ whole genome shotgun (WGS) entry which is preliminary data.</text>
</comment>
<dbReference type="PROSITE" id="PS51134">
    <property type="entry name" value="ZF_TFIIB"/>
    <property type="match status" value="1"/>
</dbReference>
<evidence type="ECO:0000259" key="4">
    <source>
        <dbReference type="PROSITE" id="PS51134"/>
    </source>
</evidence>